<protein>
    <recommendedName>
        <fullName evidence="1">Rhodanese domain-containing protein</fullName>
    </recommendedName>
</protein>
<dbReference type="AlphaFoldDB" id="K6VH80"/>
<dbReference type="SUPFAM" id="SSF52821">
    <property type="entry name" value="Rhodanese/Cell cycle control phosphatase"/>
    <property type="match status" value="1"/>
</dbReference>
<dbReference type="OrthoDB" id="26523at2759"/>
<dbReference type="Pfam" id="PF00581">
    <property type="entry name" value="Rhodanese"/>
    <property type="match status" value="1"/>
</dbReference>
<keyword evidence="3" id="KW-1185">Reference proteome</keyword>
<dbReference type="KEGG" id="pcy:PCYB_141500"/>
<evidence type="ECO:0000313" key="2">
    <source>
        <dbReference type="EMBL" id="GAB68722.1"/>
    </source>
</evidence>
<evidence type="ECO:0000259" key="1">
    <source>
        <dbReference type="PROSITE" id="PS50206"/>
    </source>
</evidence>
<organism evidence="2 3">
    <name type="scientific">Plasmodium cynomolgi (strain B)</name>
    <dbReference type="NCBI Taxonomy" id="1120755"/>
    <lineage>
        <taxon>Eukaryota</taxon>
        <taxon>Sar</taxon>
        <taxon>Alveolata</taxon>
        <taxon>Apicomplexa</taxon>
        <taxon>Aconoidasida</taxon>
        <taxon>Haemosporida</taxon>
        <taxon>Plasmodiidae</taxon>
        <taxon>Plasmodium</taxon>
        <taxon>Plasmodium (Plasmodium)</taxon>
    </lineage>
</organism>
<dbReference type="PhylomeDB" id="K6VH80"/>
<dbReference type="eggNOG" id="ENOG502TNBK">
    <property type="taxonomic scope" value="Eukaryota"/>
</dbReference>
<dbReference type="Proteomes" id="UP000006319">
    <property type="component" value="Chromosome 14"/>
</dbReference>
<name>K6VH80_PLACD</name>
<evidence type="ECO:0000313" key="3">
    <source>
        <dbReference type="Proteomes" id="UP000006319"/>
    </source>
</evidence>
<feature type="non-terminal residue" evidence="2">
    <location>
        <position position="295"/>
    </location>
</feature>
<accession>K6VH80</accession>
<dbReference type="PROSITE" id="PS50206">
    <property type="entry name" value="RHODANESE_3"/>
    <property type="match status" value="1"/>
</dbReference>
<dbReference type="CDD" id="cd00158">
    <property type="entry name" value="RHOD"/>
    <property type="match status" value="1"/>
</dbReference>
<dbReference type="GeneID" id="14695100"/>
<dbReference type="VEuPathDB" id="PlasmoDB:PCYB_141500"/>
<dbReference type="InterPro" id="IPR001763">
    <property type="entry name" value="Rhodanese-like_dom"/>
</dbReference>
<dbReference type="RefSeq" id="XP_004224669.1">
    <property type="nucleotide sequence ID" value="XM_004224621.1"/>
</dbReference>
<dbReference type="Gene3D" id="3.40.250.10">
    <property type="entry name" value="Rhodanese-like domain"/>
    <property type="match status" value="1"/>
</dbReference>
<feature type="domain" description="Rhodanese" evidence="1">
    <location>
        <begin position="115"/>
        <end position="211"/>
    </location>
</feature>
<sequence length="295" mass="34796">MYECIDFEALKEEVRRERLQGKETNKVDAGAGKELDWAMCDLMKGQMSNFTGGLQSDLKGDMKDELRKAPQNCLAKDPRSSPKEDIEIMRAKMVIKTINPTHLYNYFQLQLDQGNNKSIFLVDLQMEREFQMHQIKSAVHIRNEPEINKMKKEIELKKNAKVVFYHTNEKVQREPHYARLLYSHFANVKANFYFLKGGYKNFEKEYFFLCIVKNRLNRSVSAFINYQACINYPIKFSSNLFVGTLIHIINPFINNHLKIKYVYDFTDSGYEMKNVEEIKYSRYNVIDRIVENSIT</sequence>
<reference evidence="2 3" key="1">
    <citation type="journal article" date="2012" name="Nat. Genet.">
        <title>Plasmodium cynomolgi genome sequences provide insight into Plasmodium vivax and the monkey malaria clade.</title>
        <authorList>
            <person name="Tachibana S."/>
            <person name="Sullivan S.A."/>
            <person name="Kawai S."/>
            <person name="Nakamura S."/>
            <person name="Kim H.R."/>
            <person name="Goto N."/>
            <person name="Arisue N."/>
            <person name="Palacpac N.M.Q."/>
            <person name="Honma H."/>
            <person name="Yagi M."/>
            <person name="Tougan T."/>
            <person name="Katakai Y."/>
            <person name="Kaneko O."/>
            <person name="Mita T."/>
            <person name="Kita K."/>
            <person name="Yasutomi Y."/>
            <person name="Sutton P.L."/>
            <person name="Shakhbatyan R."/>
            <person name="Horii T."/>
            <person name="Yasunaga T."/>
            <person name="Barnwell J.W."/>
            <person name="Escalante A.A."/>
            <person name="Carlton J.M."/>
            <person name="Tanabe K."/>
        </authorList>
    </citation>
    <scope>NUCLEOTIDE SEQUENCE [LARGE SCALE GENOMIC DNA]</scope>
    <source>
        <strain evidence="2 3">B</strain>
    </source>
</reference>
<proteinExistence type="predicted"/>
<dbReference type="InterPro" id="IPR036873">
    <property type="entry name" value="Rhodanese-like_dom_sf"/>
</dbReference>
<dbReference type="EMBL" id="DF157106">
    <property type="protein sequence ID" value="GAB68722.1"/>
    <property type="molecule type" value="Genomic_DNA"/>
</dbReference>
<gene>
    <name evidence="2" type="ORF">PCYB_141500</name>
</gene>